<name>A0A1E5NYW3_9ACTN</name>
<proteinExistence type="predicted"/>
<dbReference type="Proteomes" id="UP000095759">
    <property type="component" value="Unassembled WGS sequence"/>
</dbReference>
<accession>A0A1E5NYW3</accession>
<evidence type="ECO:0000313" key="4">
    <source>
        <dbReference type="EMBL" id="OEJ21459.1"/>
    </source>
</evidence>
<sequence length="120" mass="13263">MRKLDGQVLDQSKTDRGYEVTKDTIVEITDEDLDKTPLPTAKAIDVVAFMPTDSIDPLRIGDSHYLAADGQVATPHGQVDCFHSMRWPDDIRSPTPFKTTEVEVDDAEVDAAIDLMEAMA</sequence>
<reference evidence="4 5" key="1">
    <citation type="submission" date="2016-08" db="EMBL/GenBank/DDBJ databases">
        <title>Complete genome sequence of Streptomyces agglomeratus strain 6-3-2, a novel anti-MRSA actinomycete isolated from Wuli of Tebit, China.</title>
        <authorList>
            <person name="Chen X."/>
        </authorList>
    </citation>
    <scope>NUCLEOTIDE SEQUENCE [LARGE SCALE GENOMIC DNA]</scope>
    <source>
        <strain evidence="4 5">6-3-2</strain>
    </source>
</reference>
<organism evidence="4 5">
    <name type="scientific">Streptomyces agglomeratus</name>
    <dbReference type="NCBI Taxonomy" id="285458"/>
    <lineage>
        <taxon>Bacteria</taxon>
        <taxon>Bacillati</taxon>
        <taxon>Actinomycetota</taxon>
        <taxon>Actinomycetes</taxon>
        <taxon>Kitasatosporales</taxon>
        <taxon>Streptomycetaceae</taxon>
        <taxon>Streptomyces</taxon>
    </lineage>
</organism>
<gene>
    <name evidence="4" type="ORF">AS594_38525</name>
</gene>
<keyword evidence="1" id="KW-0238">DNA-binding</keyword>
<evidence type="ECO:0000256" key="2">
    <source>
        <dbReference type="ARBA" id="ARBA00023172"/>
    </source>
</evidence>
<dbReference type="Pfam" id="PF02735">
    <property type="entry name" value="Ku"/>
    <property type="match status" value="1"/>
</dbReference>
<dbReference type="SUPFAM" id="SSF100939">
    <property type="entry name" value="SPOC domain-like"/>
    <property type="match status" value="1"/>
</dbReference>
<evidence type="ECO:0000313" key="5">
    <source>
        <dbReference type="Proteomes" id="UP000095759"/>
    </source>
</evidence>
<evidence type="ECO:0000256" key="1">
    <source>
        <dbReference type="ARBA" id="ARBA00023125"/>
    </source>
</evidence>
<dbReference type="InterPro" id="IPR009187">
    <property type="entry name" value="Prok_Ku"/>
</dbReference>
<comment type="caution">
    <text evidence="4">The sequence shown here is derived from an EMBL/GenBank/DDBJ whole genome shotgun (WGS) entry which is preliminary data.</text>
</comment>
<dbReference type="InterPro" id="IPR006164">
    <property type="entry name" value="DNA_bd_Ku70/Ku80"/>
</dbReference>
<dbReference type="Gene3D" id="2.40.290.10">
    <property type="match status" value="1"/>
</dbReference>
<dbReference type="GO" id="GO:0003690">
    <property type="term" value="F:double-stranded DNA binding"/>
    <property type="evidence" value="ECO:0007669"/>
    <property type="project" value="TreeGrafter"/>
</dbReference>
<dbReference type="PANTHER" id="PTHR41251:SF1">
    <property type="entry name" value="NON-HOMOLOGOUS END JOINING PROTEIN KU"/>
    <property type="match status" value="1"/>
</dbReference>
<dbReference type="EMBL" id="MEHJ01000002">
    <property type="protein sequence ID" value="OEJ21459.1"/>
    <property type="molecule type" value="Genomic_DNA"/>
</dbReference>
<dbReference type="PANTHER" id="PTHR41251">
    <property type="entry name" value="NON-HOMOLOGOUS END JOINING PROTEIN KU"/>
    <property type="match status" value="1"/>
</dbReference>
<dbReference type="AlphaFoldDB" id="A0A1E5NYW3"/>
<dbReference type="STRING" id="285458.BGM19_38310"/>
<feature type="domain" description="Ku" evidence="3">
    <location>
        <begin position="5"/>
        <end position="69"/>
    </location>
</feature>
<keyword evidence="2" id="KW-0233">DNA recombination</keyword>
<dbReference type="InterPro" id="IPR016194">
    <property type="entry name" value="SPOC-like_C_dom_sf"/>
</dbReference>
<dbReference type="GO" id="GO:0006303">
    <property type="term" value="P:double-strand break repair via nonhomologous end joining"/>
    <property type="evidence" value="ECO:0007669"/>
    <property type="project" value="InterPro"/>
</dbReference>
<dbReference type="GO" id="GO:0006310">
    <property type="term" value="P:DNA recombination"/>
    <property type="evidence" value="ECO:0007669"/>
    <property type="project" value="UniProtKB-KW"/>
</dbReference>
<keyword evidence="5" id="KW-1185">Reference proteome</keyword>
<protein>
    <recommendedName>
        <fullName evidence="3">Ku domain-containing protein</fullName>
    </recommendedName>
</protein>
<evidence type="ECO:0000259" key="3">
    <source>
        <dbReference type="Pfam" id="PF02735"/>
    </source>
</evidence>